<sequence length="443" mass="52102">SVNVTYFDPELYDYDPSEATVFHPTPNAEDSIDDIPSDVLPQVVRSIGFEPLQPIYPSLPTTPTSRSSFYRHLLYLVNIRKPVLRLPVLLDYHALYPKWHSTSSYNLLLALSIRHRSHGVARQLFAGLQMNNFPKNLETHKLEIRWLISRGLWNNAWSYVKDLKNRHKLPRDKTGRMEIPYSLWLEFCRIPRRRNILRSIRNEDGEVVGNYFKTPMDQPDDLQLRQRLLTKSRPKSMPTLANTPPFAVYCLVQLLLRTGNQDRGLALTKAYFKVMPRTVTTKTVLRCLAIIHAHMAATPGKDGLPKFYESRRTLFSLLKLHPQFRPSSRTLHLLLRPLRRAKRCGSIAWKVLCTFRSQWGRVIEDRRVQRRVSQLALKEGRMDVVRKVAYSEQSESRLRRRRLLEERLVDGLKKFPPRWHIIFPLRNLYPKNGREARLWCRLR</sequence>
<name>A0A067TP03_GALM3</name>
<dbReference type="AlphaFoldDB" id="A0A067TP03"/>
<dbReference type="HOGENOM" id="CLU_033251_0_0_1"/>
<feature type="non-terminal residue" evidence="1">
    <location>
        <position position="443"/>
    </location>
</feature>
<feature type="non-terminal residue" evidence="1">
    <location>
        <position position="1"/>
    </location>
</feature>
<dbReference type="EMBL" id="KL142367">
    <property type="protein sequence ID" value="KDR84901.1"/>
    <property type="molecule type" value="Genomic_DNA"/>
</dbReference>
<organism evidence="1 2">
    <name type="scientific">Galerina marginata (strain CBS 339.88)</name>
    <dbReference type="NCBI Taxonomy" id="685588"/>
    <lineage>
        <taxon>Eukaryota</taxon>
        <taxon>Fungi</taxon>
        <taxon>Dikarya</taxon>
        <taxon>Basidiomycota</taxon>
        <taxon>Agaricomycotina</taxon>
        <taxon>Agaricomycetes</taxon>
        <taxon>Agaricomycetidae</taxon>
        <taxon>Agaricales</taxon>
        <taxon>Agaricineae</taxon>
        <taxon>Strophariaceae</taxon>
        <taxon>Galerina</taxon>
    </lineage>
</organism>
<evidence type="ECO:0000313" key="2">
    <source>
        <dbReference type="Proteomes" id="UP000027222"/>
    </source>
</evidence>
<accession>A0A067TP03</accession>
<dbReference type="OrthoDB" id="3149711at2759"/>
<keyword evidence="2" id="KW-1185">Reference proteome</keyword>
<reference evidence="2" key="1">
    <citation type="journal article" date="2014" name="Proc. Natl. Acad. Sci. U.S.A.">
        <title>Extensive sampling of basidiomycete genomes demonstrates inadequacy of the white-rot/brown-rot paradigm for wood decay fungi.</title>
        <authorList>
            <person name="Riley R."/>
            <person name="Salamov A.A."/>
            <person name="Brown D.W."/>
            <person name="Nagy L.G."/>
            <person name="Floudas D."/>
            <person name="Held B.W."/>
            <person name="Levasseur A."/>
            <person name="Lombard V."/>
            <person name="Morin E."/>
            <person name="Otillar R."/>
            <person name="Lindquist E.A."/>
            <person name="Sun H."/>
            <person name="LaButti K.M."/>
            <person name="Schmutz J."/>
            <person name="Jabbour D."/>
            <person name="Luo H."/>
            <person name="Baker S.E."/>
            <person name="Pisabarro A.G."/>
            <person name="Walton J.D."/>
            <person name="Blanchette R.A."/>
            <person name="Henrissat B."/>
            <person name="Martin F."/>
            <person name="Cullen D."/>
            <person name="Hibbett D.S."/>
            <person name="Grigoriev I.V."/>
        </authorList>
    </citation>
    <scope>NUCLEOTIDE SEQUENCE [LARGE SCALE GENOMIC DNA]</scope>
    <source>
        <strain evidence="2">CBS 339.88</strain>
    </source>
</reference>
<proteinExistence type="predicted"/>
<dbReference type="Proteomes" id="UP000027222">
    <property type="component" value="Unassembled WGS sequence"/>
</dbReference>
<evidence type="ECO:0000313" key="1">
    <source>
        <dbReference type="EMBL" id="KDR84901.1"/>
    </source>
</evidence>
<protein>
    <submittedName>
        <fullName evidence="1">Uncharacterized protein</fullName>
    </submittedName>
</protein>
<gene>
    <name evidence="1" type="ORF">GALMADRAFT_44846</name>
</gene>